<proteinExistence type="predicted"/>
<name>S8DXR3_FOMSC</name>
<dbReference type="Proteomes" id="UP000015241">
    <property type="component" value="Unassembled WGS sequence"/>
</dbReference>
<sequence>MSVSELQPSPSPQSSSGKATLYARLVGRNFRWDNAHVWLPLYPTSPSAR</sequence>
<dbReference type="EMBL" id="KE504176">
    <property type="protein sequence ID" value="EPS97412.1"/>
    <property type="molecule type" value="Genomic_DNA"/>
</dbReference>
<accession>S8DXR3</accession>
<evidence type="ECO:0000313" key="1">
    <source>
        <dbReference type="EMBL" id="EPS97412.1"/>
    </source>
</evidence>
<organism evidence="1 2">
    <name type="scientific">Fomitopsis schrenkii</name>
    <name type="common">Brown rot fungus</name>
    <dbReference type="NCBI Taxonomy" id="2126942"/>
    <lineage>
        <taxon>Eukaryota</taxon>
        <taxon>Fungi</taxon>
        <taxon>Dikarya</taxon>
        <taxon>Basidiomycota</taxon>
        <taxon>Agaricomycotina</taxon>
        <taxon>Agaricomycetes</taxon>
        <taxon>Polyporales</taxon>
        <taxon>Fomitopsis</taxon>
    </lineage>
</organism>
<dbReference type="HOGENOM" id="CLU_3143060_0_0_1"/>
<keyword evidence="2" id="KW-1185">Reference proteome</keyword>
<reference evidence="1 2" key="1">
    <citation type="journal article" date="2012" name="Science">
        <title>The Paleozoic origin of enzymatic lignin decomposition reconstructed from 31 fungal genomes.</title>
        <authorList>
            <person name="Floudas D."/>
            <person name="Binder M."/>
            <person name="Riley R."/>
            <person name="Barry K."/>
            <person name="Blanchette R.A."/>
            <person name="Henrissat B."/>
            <person name="Martinez A.T."/>
            <person name="Otillar R."/>
            <person name="Spatafora J.W."/>
            <person name="Yadav J.S."/>
            <person name="Aerts A."/>
            <person name="Benoit I."/>
            <person name="Boyd A."/>
            <person name="Carlson A."/>
            <person name="Copeland A."/>
            <person name="Coutinho P.M."/>
            <person name="de Vries R.P."/>
            <person name="Ferreira P."/>
            <person name="Findley K."/>
            <person name="Foster B."/>
            <person name="Gaskell J."/>
            <person name="Glotzer D."/>
            <person name="Gorecki P."/>
            <person name="Heitman J."/>
            <person name="Hesse C."/>
            <person name="Hori C."/>
            <person name="Igarashi K."/>
            <person name="Jurgens J.A."/>
            <person name="Kallen N."/>
            <person name="Kersten P."/>
            <person name="Kohler A."/>
            <person name="Kuees U."/>
            <person name="Kumar T.K.A."/>
            <person name="Kuo A."/>
            <person name="LaButti K."/>
            <person name="Larrondo L.F."/>
            <person name="Lindquist E."/>
            <person name="Ling A."/>
            <person name="Lombard V."/>
            <person name="Lucas S."/>
            <person name="Lundell T."/>
            <person name="Martin R."/>
            <person name="McLaughlin D.J."/>
            <person name="Morgenstern I."/>
            <person name="Morin E."/>
            <person name="Murat C."/>
            <person name="Nagy L.G."/>
            <person name="Nolan M."/>
            <person name="Ohm R.A."/>
            <person name="Patyshakuliyeva A."/>
            <person name="Rokas A."/>
            <person name="Ruiz-Duenas F.J."/>
            <person name="Sabat G."/>
            <person name="Salamov A."/>
            <person name="Samejima M."/>
            <person name="Schmutz J."/>
            <person name="Slot J.C."/>
            <person name="St John F."/>
            <person name="Stenlid J."/>
            <person name="Sun H."/>
            <person name="Sun S."/>
            <person name="Syed K."/>
            <person name="Tsang A."/>
            <person name="Wiebenga A."/>
            <person name="Young D."/>
            <person name="Pisabarro A."/>
            <person name="Eastwood D.C."/>
            <person name="Martin F."/>
            <person name="Cullen D."/>
            <person name="Grigoriev I.V."/>
            <person name="Hibbett D.S."/>
        </authorList>
    </citation>
    <scope>NUCLEOTIDE SEQUENCE</scope>
    <source>
        <strain evidence="2">FP-58527</strain>
    </source>
</reference>
<evidence type="ECO:0000313" key="2">
    <source>
        <dbReference type="Proteomes" id="UP000015241"/>
    </source>
</evidence>
<gene>
    <name evidence="1" type="ORF">FOMPIDRAFT_1052389</name>
</gene>
<dbReference type="InParanoid" id="S8DXR3"/>
<dbReference type="AlphaFoldDB" id="S8DXR3"/>
<protein>
    <submittedName>
        <fullName evidence="1">Uncharacterized protein</fullName>
    </submittedName>
</protein>